<dbReference type="Proteomes" id="UP000190541">
    <property type="component" value="Unassembled WGS sequence"/>
</dbReference>
<dbReference type="PROSITE" id="PS51257">
    <property type="entry name" value="PROKAR_LIPOPROTEIN"/>
    <property type="match status" value="1"/>
</dbReference>
<dbReference type="AlphaFoldDB" id="A0A1T4ZVX2"/>
<dbReference type="STRING" id="623280.SAMN05660226_00181"/>
<evidence type="ECO:0000313" key="2">
    <source>
        <dbReference type="EMBL" id="SKB26858.1"/>
    </source>
</evidence>
<evidence type="ECO:0000259" key="1">
    <source>
        <dbReference type="Pfam" id="PF16151"/>
    </source>
</evidence>
<dbReference type="Pfam" id="PF16151">
    <property type="entry name" value="DUF4859"/>
    <property type="match status" value="1"/>
</dbReference>
<proteinExistence type="predicted"/>
<evidence type="ECO:0000313" key="3">
    <source>
        <dbReference type="Proteomes" id="UP000190541"/>
    </source>
</evidence>
<keyword evidence="3" id="KW-1185">Reference proteome</keyword>
<feature type="domain" description="DUF4859" evidence="1">
    <location>
        <begin position="263"/>
        <end position="369"/>
    </location>
</feature>
<reference evidence="2 3" key="1">
    <citation type="submission" date="2017-02" db="EMBL/GenBank/DDBJ databases">
        <authorList>
            <person name="Peterson S.W."/>
        </authorList>
    </citation>
    <scope>NUCLEOTIDE SEQUENCE [LARGE SCALE GENOMIC DNA]</scope>
    <source>
        <strain evidence="2 3">DSM 22899</strain>
    </source>
</reference>
<sequence>MKVIYFRIKSAIVGAAVLLGFLACEKDAYLTDEGLHQADVSLNTYDYLAAHPHHMFDSLLMVIDHFGLKDEINNARTFWAPSDYSVSRYYQVKRDSVLNENENASYSFEEFLQELHVDSVRAYINSDGSHWLGTAETSYTYVANPAGSTGFAYHKILQPKGQWTYQDIYLLYFVRVRGEADQVGPDGNVRVDRNDVPDLHILCQTSGIKTASGTTLNVLANTHTFLLDFASLTDTGPFIEDLPDGIRFTYDVSFRPASGYVGTSVVAPATYIAEVFRLQTEDLSTLLGNSIVFYAIEPDGSLNSNSTANAPGHWFNRDGKVVAWGDEARIFSEYNGDTFTFSIGQYPDRLASGDTYTVKQAMVYTNRNNQQIRAEFVFNITIN</sequence>
<dbReference type="EMBL" id="FUYS01000001">
    <property type="protein sequence ID" value="SKB26858.1"/>
    <property type="molecule type" value="Genomic_DNA"/>
</dbReference>
<gene>
    <name evidence="2" type="ORF">SAMN05660226_00181</name>
</gene>
<dbReference type="InterPro" id="IPR032339">
    <property type="entry name" value="DUF4859"/>
</dbReference>
<protein>
    <recommendedName>
        <fullName evidence="1">DUF4859 domain-containing protein</fullName>
    </recommendedName>
</protein>
<dbReference type="RefSeq" id="WP_079714917.1">
    <property type="nucleotide sequence ID" value="NZ_FUYS01000001.1"/>
</dbReference>
<name>A0A1T4ZVX2_9SPHI</name>
<dbReference type="OrthoDB" id="655802at2"/>
<organism evidence="2 3">
    <name type="scientific">Parapedobacter luteus</name>
    <dbReference type="NCBI Taxonomy" id="623280"/>
    <lineage>
        <taxon>Bacteria</taxon>
        <taxon>Pseudomonadati</taxon>
        <taxon>Bacteroidota</taxon>
        <taxon>Sphingobacteriia</taxon>
        <taxon>Sphingobacteriales</taxon>
        <taxon>Sphingobacteriaceae</taxon>
        <taxon>Parapedobacter</taxon>
    </lineage>
</organism>
<accession>A0A1T4ZVX2</accession>